<organism evidence="1 2">
    <name type="scientific">Collimonas rhizosphaerae</name>
    <dbReference type="NCBI Taxonomy" id="3126357"/>
    <lineage>
        <taxon>Bacteria</taxon>
        <taxon>Pseudomonadati</taxon>
        <taxon>Pseudomonadota</taxon>
        <taxon>Betaproteobacteria</taxon>
        <taxon>Burkholderiales</taxon>
        <taxon>Oxalobacteraceae</taxon>
        <taxon>Collimonas</taxon>
    </lineage>
</organism>
<evidence type="ECO:0000313" key="1">
    <source>
        <dbReference type="EMBL" id="MEM4986255.1"/>
    </source>
</evidence>
<dbReference type="RefSeq" id="WP_342828073.1">
    <property type="nucleotide sequence ID" value="NZ_JBANDC010000002.1"/>
</dbReference>
<name>A0ABU9PQH5_9BURK</name>
<comment type="caution">
    <text evidence="1">The sequence shown here is derived from an EMBL/GenBank/DDBJ whole genome shotgun (WGS) entry which is preliminary data.</text>
</comment>
<evidence type="ECO:0000313" key="2">
    <source>
        <dbReference type="Proteomes" id="UP001495910"/>
    </source>
</evidence>
<dbReference type="Proteomes" id="UP001495910">
    <property type="component" value="Unassembled WGS sequence"/>
</dbReference>
<reference evidence="1 2" key="1">
    <citation type="submission" date="2024-02" db="EMBL/GenBank/DDBJ databases">
        <title>Draft genome sequence of Collimonas sp. strain H4R21, an effective mineral-weathering bacterial strain isolated from the beech rhizosphere.</title>
        <authorList>
            <person name="Morin E."/>
            <person name="Uroz S."/>
            <person name="Leveau J.H.J."/>
            <person name="Kumar R."/>
            <person name="Rey M.W."/>
            <person name="Pham J."/>
        </authorList>
    </citation>
    <scope>NUCLEOTIDE SEQUENCE [LARGE SCALE GENOMIC DNA]</scope>
    <source>
        <strain evidence="1 2">H4R21</strain>
    </source>
</reference>
<gene>
    <name evidence="1" type="ORF">V8G57_02525</name>
</gene>
<dbReference type="EMBL" id="JBANDC010000002">
    <property type="protein sequence ID" value="MEM4986255.1"/>
    <property type="molecule type" value="Genomic_DNA"/>
</dbReference>
<accession>A0ABU9PQH5</accession>
<keyword evidence="2" id="KW-1185">Reference proteome</keyword>
<sequence length="214" mass="24294">MSADSRIPSLAPLQHSHDANALEAELKQLVVFLFETHLRDAERELNVYGVPHLGSLSLIERHVKREGMALIRTEEPAMRYLYKAWRARNPKRGLHFLRMYLQLLWPNGWIVEQLWQDKSKPYPTALSSASSIGRVDPSATHYLTSRIRVSIDDEGEMGMSIPMVAPALRAVIAAKYVLQLSLLKRFENEIGQFNGAMAQQFYRAEGEAVLPSSH</sequence>
<protein>
    <submittedName>
        <fullName evidence="1">Uncharacterized protein</fullName>
    </submittedName>
</protein>
<proteinExistence type="predicted"/>